<name>A0A2R6NSQ8_9APHY</name>
<sequence>MNAAPIPIPRARTGHGNHVPLYNNFIGTWGAYYRPNVPRSNAARNSKTRDKVKALQVAVFVAMPSEDRERQQHDAAAEMEHDALAIGIAEVPWLKGDLVSDGD</sequence>
<protein>
    <submittedName>
        <fullName evidence="1">Uncharacterized protein</fullName>
    </submittedName>
</protein>
<keyword evidence="2" id="KW-1185">Reference proteome</keyword>
<gene>
    <name evidence="1" type="ORF">PHLCEN_2v8763</name>
</gene>
<comment type="caution">
    <text evidence="1">The sequence shown here is derived from an EMBL/GenBank/DDBJ whole genome shotgun (WGS) entry which is preliminary data.</text>
</comment>
<reference evidence="1 2" key="1">
    <citation type="submission" date="2018-02" db="EMBL/GenBank/DDBJ databases">
        <title>Genome sequence of the basidiomycete white-rot fungus Phlebia centrifuga.</title>
        <authorList>
            <person name="Granchi Z."/>
            <person name="Peng M."/>
            <person name="de Vries R.P."/>
            <person name="Hilden K."/>
            <person name="Makela M.R."/>
            <person name="Grigoriev I."/>
            <person name="Riley R."/>
        </authorList>
    </citation>
    <scope>NUCLEOTIDE SEQUENCE [LARGE SCALE GENOMIC DNA]</scope>
    <source>
        <strain evidence="1 2">FBCC195</strain>
    </source>
</reference>
<organism evidence="1 2">
    <name type="scientific">Hermanssonia centrifuga</name>
    <dbReference type="NCBI Taxonomy" id="98765"/>
    <lineage>
        <taxon>Eukaryota</taxon>
        <taxon>Fungi</taxon>
        <taxon>Dikarya</taxon>
        <taxon>Basidiomycota</taxon>
        <taxon>Agaricomycotina</taxon>
        <taxon>Agaricomycetes</taxon>
        <taxon>Polyporales</taxon>
        <taxon>Meruliaceae</taxon>
        <taxon>Hermanssonia</taxon>
    </lineage>
</organism>
<accession>A0A2R6NSQ8</accession>
<dbReference type="EMBL" id="MLYV02000871">
    <property type="protein sequence ID" value="PSR75958.1"/>
    <property type="molecule type" value="Genomic_DNA"/>
</dbReference>
<dbReference type="Proteomes" id="UP000186601">
    <property type="component" value="Unassembled WGS sequence"/>
</dbReference>
<dbReference type="AlphaFoldDB" id="A0A2R6NSQ8"/>
<proteinExistence type="predicted"/>
<evidence type="ECO:0000313" key="2">
    <source>
        <dbReference type="Proteomes" id="UP000186601"/>
    </source>
</evidence>
<evidence type="ECO:0000313" key="1">
    <source>
        <dbReference type="EMBL" id="PSR75958.1"/>
    </source>
</evidence>